<reference evidence="3" key="1">
    <citation type="submission" date="2021-03" db="EMBL/GenBank/DDBJ databases">
        <authorList>
            <person name="Tagirdzhanova G."/>
        </authorList>
    </citation>
    <scope>NUCLEOTIDE SEQUENCE</scope>
</reference>
<evidence type="ECO:0000256" key="2">
    <source>
        <dbReference type="SAM" id="MobiDB-lite"/>
    </source>
</evidence>
<sequence>MYVPKELYGAQDMHDGDSYSSTEFNPKNKQPSPTNPFGNPPLPKSSSIDQKWIHYLTLTYNSSVIQTYNMADYGATMDGFVRFYHEHFMPHYGISNHSGAAGWNATNSLFTTFFGINDVRRCTDQPLTKDDCSEIFESLFTIYGFLLEQLYTTGARNFLILNIPPLDLMPFSRKWGHPVPPRAVSDWNARLAYLASNLTHAHPAATVFQFDTHALFTKVIDDPKSYPQTAIYKNTTDNCEEYKAASKKKDFDEVCGMELENYLWHDALHPTTAVHEAMAAQVAQMLEGVHGGKGSNKKKGG</sequence>
<accession>A0A8H3EMN4</accession>
<gene>
    <name evidence="3" type="ORF">ALECFALPRED_006129</name>
</gene>
<dbReference type="InterPro" id="IPR051058">
    <property type="entry name" value="GDSL_Est/Lipase"/>
</dbReference>
<dbReference type="InterPro" id="IPR036514">
    <property type="entry name" value="SGNH_hydro_sf"/>
</dbReference>
<feature type="region of interest" description="Disordered" evidence="2">
    <location>
        <begin position="1"/>
        <end position="41"/>
    </location>
</feature>
<dbReference type="PANTHER" id="PTHR45648">
    <property type="entry name" value="GDSL LIPASE/ACYLHYDROLASE FAMILY PROTEIN (AFU_ORTHOLOGUE AFUA_4G14700)"/>
    <property type="match status" value="1"/>
</dbReference>
<proteinExistence type="predicted"/>
<evidence type="ECO:0008006" key="5">
    <source>
        <dbReference type="Google" id="ProtNLM"/>
    </source>
</evidence>
<evidence type="ECO:0000313" key="4">
    <source>
        <dbReference type="Proteomes" id="UP000664203"/>
    </source>
</evidence>
<dbReference type="GO" id="GO:0016788">
    <property type="term" value="F:hydrolase activity, acting on ester bonds"/>
    <property type="evidence" value="ECO:0007669"/>
    <property type="project" value="InterPro"/>
</dbReference>
<evidence type="ECO:0000256" key="1">
    <source>
        <dbReference type="ARBA" id="ARBA00022801"/>
    </source>
</evidence>
<dbReference type="OrthoDB" id="1600564at2759"/>
<keyword evidence="4" id="KW-1185">Reference proteome</keyword>
<evidence type="ECO:0000313" key="3">
    <source>
        <dbReference type="EMBL" id="CAF9910001.1"/>
    </source>
</evidence>
<dbReference type="SUPFAM" id="SSF52266">
    <property type="entry name" value="SGNH hydrolase"/>
    <property type="match status" value="1"/>
</dbReference>
<protein>
    <recommendedName>
        <fullName evidence="5">Carbohydrate esterase family 16 protein</fullName>
    </recommendedName>
</protein>
<comment type="caution">
    <text evidence="3">The sequence shown here is derived from an EMBL/GenBank/DDBJ whole genome shotgun (WGS) entry which is preliminary data.</text>
</comment>
<keyword evidence="1" id="KW-0378">Hydrolase</keyword>
<dbReference type="AlphaFoldDB" id="A0A8H3EMN4"/>
<dbReference type="EMBL" id="CAJPDR010000039">
    <property type="protein sequence ID" value="CAF9910001.1"/>
    <property type="molecule type" value="Genomic_DNA"/>
</dbReference>
<dbReference type="Proteomes" id="UP000664203">
    <property type="component" value="Unassembled WGS sequence"/>
</dbReference>
<feature type="compositionally biased region" description="Polar residues" evidence="2">
    <location>
        <begin position="18"/>
        <end position="37"/>
    </location>
</feature>
<organism evidence="3 4">
    <name type="scientific">Alectoria fallacina</name>
    <dbReference type="NCBI Taxonomy" id="1903189"/>
    <lineage>
        <taxon>Eukaryota</taxon>
        <taxon>Fungi</taxon>
        <taxon>Dikarya</taxon>
        <taxon>Ascomycota</taxon>
        <taxon>Pezizomycotina</taxon>
        <taxon>Lecanoromycetes</taxon>
        <taxon>OSLEUM clade</taxon>
        <taxon>Lecanoromycetidae</taxon>
        <taxon>Lecanorales</taxon>
        <taxon>Lecanorineae</taxon>
        <taxon>Parmeliaceae</taxon>
        <taxon>Alectoria</taxon>
    </lineage>
</organism>
<name>A0A8H3EMN4_9LECA</name>
<dbReference type="CDD" id="cd01846">
    <property type="entry name" value="fatty_acyltransferase_like"/>
    <property type="match status" value="1"/>
</dbReference>
<dbReference type="Gene3D" id="3.40.50.1110">
    <property type="entry name" value="SGNH hydrolase"/>
    <property type="match status" value="1"/>
</dbReference>
<dbReference type="InterPro" id="IPR001087">
    <property type="entry name" value="GDSL"/>
</dbReference>
<dbReference type="Pfam" id="PF00657">
    <property type="entry name" value="Lipase_GDSL"/>
    <property type="match status" value="1"/>
</dbReference>
<dbReference type="PANTHER" id="PTHR45648:SF22">
    <property type="entry name" value="GDSL LIPASE_ACYLHYDROLASE FAMILY PROTEIN (AFU_ORTHOLOGUE AFUA_4G14700)"/>
    <property type="match status" value="1"/>
</dbReference>